<evidence type="ECO:0000313" key="2">
    <source>
        <dbReference type="Proteomes" id="UP001596223"/>
    </source>
</evidence>
<dbReference type="EMBL" id="JBHSQN010000013">
    <property type="protein sequence ID" value="MFC6013179.1"/>
    <property type="molecule type" value="Genomic_DNA"/>
</dbReference>
<organism evidence="1 2">
    <name type="scientific">Nocardia lasii</name>
    <dbReference type="NCBI Taxonomy" id="1616107"/>
    <lineage>
        <taxon>Bacteria</taxon>
        <taxon>Bacillati</taxon>
        <taxon>Actinomycetota</taxon>
        <taxon>Actinomycetes</taxon>
        <taxon>Mycobacteriales</taxon>
        <taxon>Nocardiaceae</taxon>
        <taxon>Nocardia</taxon>
    </lineage>
</organism>
<name>A0ABW1JWN3_9NOCA</name>
<proteinExistence type="predicted"/>
<dbReference type="Proteomes" id="UP001596223">
    <property type="component" value="Unassembled WGS sequence"/>
</dbReference>
<evidence type="ECO:0008006" key="3">
    <source>
        <dbReference type="Google" id="ProtNLM"/>
    </source>
</evidence>
<reference evidence="2" key="1">
    <citation type="journal article" date="2019" name="Int. J. Syst. Evol. Microbiol.">
        <title>The Global Catalogue of Microorganisms (GCM) 10K type strain sequencing project: providing services to taxonomists for standard genome sequencing and annotation.</title>
        <authorList>
            <consortium name="The Broad Institute Genomics Platform"/>
            <consortium name="The Broad Institute Genome Sequencing Center for Infectious Disease"/>
            <person name="Wu L."/>
            <person name="Ma J."/>
        </authorList>
    </citation>
    <scope>NUCLEOTIDE SEQUENCE [LARGE SCALE GENOMIC DNA]</scope>
    <source>
        <strain evidence="2">CCUG 36956</strain>
    </source>
</reference>
<protein>
    <recommendedName>
        <fullName evidence="3">Plasmid replication, integration and excision activator</fullName>
    </recommendedName>
</protein>
<sequence length="147" mass="16387">MAFKRGTRFPVSHAEAFPKGLILQGQIEPLIKYNPDRNAVPEQRRDYDPKTNEGTQLLMWRATVTDPDETKSKRASFDMIFLADVVPVPSTPEVLPGMRQIELDGLVAEPKVMGQGEFKYLGYQFYAGGIKGDNSGVRNVTAERKAA</sequence>
<evidence type="ECO:0000313" key="1">
    <source>
        <dbReference type="EMBL" id="MFC6013179.1"/>
    </source>
</evidence>
<accession>A0ABW1JWN3</accession>
<gene>
    <name evidence="1" type="ORF">ACFP3H_19160</name>
</gene>
<keyword evidence="2" id="KW-1185">Reference proteome</keyword>
<comment type="caution">
    <text evidence="1">The sequence shown here is derived from an EMBL/GenBank/DDBJ whole genome shotgun (WGS) entry which is preliminary data.</text>
</comment>
<dbReference type="RefSeq" id="WP_378607953.1">
    <property type="nucleotide sequence ID" value="NZ_JBHSQN010000013.1"/>
</dbReference>